<name>A0A1G6L340_9FIRM</name>
<keyword evidence="1 10" id="KW-0171">Cobalt transport</keyword>
<feature type="transmembrane region" description="Helical" evidence="10">
    <location>
        <begin position="66"/>
        <end position="85"/>
    </location>
</feature>
<keyword evidence="4 10" id="KW-0169">Cobalamin biosynthesis</keyword>
<dbReference type="OrthoDB" id="1551318at2"/>
<evidence type="ECO:0000256" key="6">
    <source>
        <dbReference type="ARBA" id="ARBA00022989"/>
    </source>
</evidence>
<keyword evidence="19" id="KW-1185">Reference proteome</keyword>
<dbReference type="NCBIfam" id="NF002780">
    <property type="entry name" value="PRK02898.1"/>
    <property type="match status" value="1"/>
</dbReference>
<evidence type="ECO:0000256" key="2">
    <source>
        <dbReference type="ARBA" id="ARBA00022448"/>
    </source>
</evidence>
<evidence type="ECO:0000313" key="13">
    <source>
        <dbReference type="EMBL" id="SDF86404.1"/>
    </source>
</evidence>
<dbReference type="RefSeq" id="WP_073157142.1">
    <property type="nucleotide sequence ID" value="NZ_FMYT01000005.1"/>
</dbReference>
<evidence type="ECO:0000313" key="19">
    <source>
        <dbReference type="Proteomes" id="UP000199519"/>
    </source>
</evidence>
<dbReference type="HAMAP" id="MF_00330">
    <property type="entry name" value="CbiN"/>
    <property type="match status" value="1"/>
</dbReference>
<evidence type="ECO:0000313" key="21">
    <source>
        <dbReference type="Proteomes" id="UP000295758"/>
    </source>
</evidence>
<dbReference type="AlphaFoldDB" id="A0A1G6L340"/>
<dbReference type="STRING" id="54121.SAMN04515653_101183"/>
<reference evidence="16 21" key="4">
    <citation type="submission" date="2019-03" db="EMBL/GenBank/DDBJ databases">
        <title>Deep subsurface shale carbon reservoir microbial communities from Ohio and West Virginia, USA.</title>
        <authorList>
            <person name="Wrighton K."/>
        </authorList>
    </citation>
    <scope>NUCLEOTIDE SEQUENCE [LARGE SCALE GENOMIC DNA]</scope>
    <source>
        <strain evidence="16 21">UTICA-S4D12</strain>
    </source>
</reference>
<dbReference type="PANTHER" id="PTHR38662">
    <property type="entry name" value="COBALT TRANSPORT PROTEIN CBIN"/>
    <property type="match status" value="1"/>
</dbReference>
<evidence type="ECO:0000256" key="8">
    <source>
        <dbReference type="ARBA" id="ARBA00023136"/>
    </source>
</evidence>
<evidence type="ECO:0000256" key="1">
    <source>
        <dbReference type="ARBA" id="ARBA00022426"/>
    </source>
</evidence>
<dbReference type="PANTHER" id="PTHR38662:SF1">
    <property type="entry name" value="COBALT TRANSPORT PROTEIN CBIN"/>
    <property type="match status" value="1"/>
</dbReference>
<reference evidence="11 20" key="3">
    <citation type="submission" date="2018-04" db="EMBL/GenBank/DDBJ databases">
        <title>Subsurface microbial communities from deep shales in Ohio and West Virginia, USA.</title>
        <authorList>
            <person name="Wrighton K."/>
        </authorList>
    </citation>
    <scope>NUCLEOTIDE SEQUENCE [LARGE SCALE GENOMIC DNA]</scope>
    <source>
        <strain evidence="11 20">MSL28</strain>
    </source>
</reference>
<evidence type="ECO:0000313" key="15">
    <source>
        <dbReference type="EMBL" id="SET11936.1"/>
    </source>
</evidence>
<dbReference type="EMBL" id="FNEH01000003">
    <property type="protein sequence ID" value="SDI23616.1"/>
    <property type="molecule type" value="Genomic_DNA"/>
</dbReference>
<dbReference type="GO" id="GO:0009236">
    <property type="term" value="P:cobalamin biosynthetic process"/>
    <property type="evidence" value="ECO:0007669"/>
    <property type="project" value="UniProtKB-UniRule"/>
</dbReference>
<dbReference type="GO" id="GO:0015087">
    <property type="term" value="F:cobalt ion transmembrane transporter activity"/>
    <property type="evidence" value="ECO:0007669"/>
    <property type="project" value="UniProtKB-UniRule"/>
</dbReference>
<dbReference type="Proteomes" id="UP000198945">
    <property type="component" value="Unassembled WGS sequence"/>
</dbReference>
<keyword evidence="8 10" id="KW-0472">Membrane</keyword>
<organism evidence="12 22">
    <name type="scientific">Halanaerobium congolense</name>
    <dbReference type="NCBI Taxonomy" id="54121"/>
    <lineage>
        <taxon>Bacteria</taxon>
        <taxon>Bacillati</taxon>
        <taxon>Bacillota</taxon>
        <taxon>Clostridia</taxon>
        <taxon>Halanaerobiales</taxon>
        <taxon>Halanaerobiaceae</taxon>
        <taxon>Halanaerobium</taxon>
    </lineage>
</organism>
<dbReference type="UniPathway" id="UPA00148"/>
<evidence type="ECO:0000256" key="4">
    <source>
        <dbReference type="ARBA" id="ARBA00022573"/>
    </source>
</evidence>
<sequence>MSLAKKNLIIILLILIVVITPLIIKRNAEFLGADGMAEDVITEISPQYTAWFSNIWEPPSGEIESLLFALQAAIGAGFLGYYIGLQRGKNKDNNRQDKK</sequence>
<dbReference type="Proteomes" id="UP000295758">
    <property type="component" value="Unassembled WGS sequence"/>
</dbReference>
<dbReference type="EMBL" id="FMYT01000005">
    <property type="protein sequence ID" value="SDC37135.1"/>
    <property type="molecule type" value="Genomic_DNA"/>
</dbReference>
<dbReference type="Proteomes" id="UP000198612">
    <property type="component" value="Unassembled WGS sequence"/>
</dbReference>
<feature type="transmembrane region" description="Helical" evidence="10">
    <location>
        <begin position="7"/>
        <end position="24"/>
    </location>
</feature>
<evidence type="ECO:0000313" key="20">
    <source>
        <dbReference type="Proteomes" id="UP000247389"/>
    </source>
</evidence>
<evidence type="ECO:0000256" key="10">
    <source>
        <dbReference type="HAMAP-Rule" id="MF_00330"/>
    </source>
</evidence>
<dbReference type="EMBL" id="FOHG01000027">
    <property type="protein sequence ID" value="SET11936.1"/>
    <property type="molecule type" value="Genomic_DNA"/>
</dbReference>
<evidence type="ECO:0000313" key="22">
    <source>
        <dbReference type="Proteomes" id="UP000324896"/>
    </source>
</evidence>
<evidence type="ECO:0000256" key="5">
    <source>
        <dbReference type="ARBA" id="ARBA00022692"/>
    </source>
</evidence>
<keyword evidence="5 10" id="KW-0812">Transmembrane</keyword>
<keyword evidence="2 10" id="KW-0813">Transport</keyword>
<dbReference type="Proteomes" id="UP000324896">
    <property type="component" value="Unassembled WGS sequence"/>
</dbReference>
<gene>
    <name evidence="10" type="primary">cbiN</name>
    <name evidence="16" type="ORF">BY453_101109</name>
    <name evidence="11" type="ORF">C8C78_11651</name>
    <name evidence="12" type="ORF">SAMN04488597_10582</name>
    <name evidence="13" type="ORF">SAMN04488598_12819</name>
    <name evidence="15" type="ORF">SAMN04515652_12717</name>
    <name evidence="14" type="ORF">SAMN04515654_103116</name>
</gene>
<reference evidence="14 18" key="1">
    <citation type="submission" date="2016-10" db="EMBL/GenBank/DDBJ databases">
        <authorList>
            <person name="de Groot N.N."/>
        </authorList>
    </citation>
    <scope>NUCLEOTIDE SEQUENCE [LARGE SCALE GENOMIC DNA]</scope>
    <source>
        <strain evidence="14 18">WG7</strain>
    </source>
</reference>
<keyword evidence="9 10" id="KW-0170">Cobalt</keyword>
<reference evidence="17 19" key="2">
    <citation type="submission" date="2016-10" db="EMBL/GenBank/DDBJ databases">
        <authorList>
            <person name="Varghese N."/>
            <person name="Submissions S."/>
        </authorList>
    </citation>
    <scope>NUCLEOTIDE SEQUENCE [LARGE SCALE GENOMIC DNA]</scope>
    <source>
        <strain evidence="12 22">WG10</strain>
        <strain evidence="13 19">WG2</strain>
        <strain evidence="15 17">WG5</strain>
    </source>
</reference>
<dbReference type="InterPro" id="IPR003705">
    <property type="entry name" value="CbiN"/>
</dbReference>
<comment type="similarity">
    <text evidence="10">Belongs to the CbiN family.</text>
</comment>
<keyword evidence="7 10" id="KW-0406">Ion transport</keyword>
<dbReference type="EMBL" id="QICM01000016">
    <property type="protein sequence ID" value="PXV64815.1"/>
    <property type="molecule type" value="Genomic_DNA"/>
</dbReference>
<evidence type="ECO:0000256" key="7">
    <source>
        <dbReference type="ARBA" id="ARBA00023065"/>
    </source>
</evidence>
<evidence type="ECO:0000256" key="9">
    <source>
        <dbReference type="ARBA" id="ARBA00023285"/>
    </source>
</evidence>
<accession>A0A1G6L340</accession>
<evidence type="ECO:0000313" key="16">
    <source>
        <dbReference type="EMBL" id="TDS35391.1"/>
    </source>
</evidence>
<proteinExistence type="inferred from homology"/>
<comment type="function">
    <text evidence="10">Part of the energy-coupling factor (ECF) transporter complex CbiMNOQ involved in cobalt import.</text>
</comment>
<comment type="pathway">
    <text evidence="10">Cofactor biosynthesis; adenosylcobalamin biosynthesis.</text>
</comment>
<evidence type="ECO:0000313" key="18">
    <source>
        <dbReference type="Proteomes" id="UP000198945"/>
    </source>
</evidence>
<evidence type="ECO:0000313" key="17">
    <source>
        <dbReference type="Proteomes" id="UP000198612"/>
    </source>
</evidence>
<dbReference type="EMBL" id="FNBJ01000028">
    <property type="protein sequence ID" value="SDF86404.1"/>
    <property type="molecule type" value="Genomic_DNA"/>
</dbReference>
<evidence type="ECO:0000313" key="14">
    <source>
        <dbReference type="EMBL" id="SDI23616.1"/>
    </source>
</evidence>
<dbReference type="GO" id="GO:0005886">
    <property type="term" value="C:plasma membrane"/>
    <property type="evidence" value="ECO:0007669"/>
    <property type="project" value="UniProtKB-SubCell"/>
</dbReference>
<evidence type="ECO:0000313" key="12">
    <source>
        <dbReference type="EMBL" id="SDC37135.1"/>
    </source>
</evidence>
<evidence type="ECO:0000313" key="11">
    <source>
        <dbReference type="EMBL" id="PXV64815.1"/>
    </source>
</evidence>
<dbReference type="Proteomes" id="UP000247389">
    <property type="component" value="Unassembled WGS sequence"/>
</dbReference>
<comment type="subcellular location">
    <subcellularLocation>
        <location evidence="10">Cell membrane</location>
        <topology evidence="10">Multi-pass membrane protein</topology>
    </subcellularLocation>
</comment>
<keyword evidence="3 10" id="KW-1003">Cell membrane</keyword>
<comment type="subunit">
    <text evidence="10">Forms an energy-coupling factor (ECF) transporter complex composed of an ATP-binding protein (A component, CbiO), a transmembrane protein (T component, CbiQ) and 2 possible substrate-capture proteins (S components, CbiM and CbiN) of unknown stoichimetry.</text>
</comment>
<protein>
    <recommendedName>
        <fullName evidence="10">Cobalt transport protein CbiN</fullName>
    </recommendedName>
    <alternativeName>
        <fullName evidence="10">Energy-coupling factor transporter probable substrate-capture protein CbiN</fullName>
        <shortName evidence="10">ECF transporter S component CbiN</shortName>
    </alternativeName>
</protein>
<dbReference type="NCBIfam" id="TIGR01165">
    <property type="entry name" value="cbiN"/>
    <property type="match status" value="1"/>
</dbReference>
<evidence type="ECO:0000256" key="3">
    <source>
        <dbReference type="ARBA" id="ARBA00022475"/>
    </source>
</evidence>
<dbReference type="Pfam" id="PF02553">
    <property type="entry name" value="CbiN"/>
    <property type="match status" value="1"/>
</dbReference>
<dbReference type="EMBL" id="SOAA01000001">
    <property type="protein sequence ID" value="TDS35391.1"/>
    <property type="molecule type" value="Genomic_DNA"/>
</dbReference>
<keyword evidence="6 10" id="KW-1133">Transmembrane helix</keyword>
<dbReference type="Proteomes" id="UP000199519">
    <property type="component" value="Unassembled WGS sequence"/>
</dbReference>